<reference evidence="1" key="1">
    <citation type="submission" date="2018-04" db="EMBL/GenBank/DDBJ databases">
        <authorList>
            <person name="Go L.Y."/>
            <person name="Mitchell J.A."/>
        </authorList>
    </citation>
    <scope>NUCLEOTIDE SEQUENCE</scope>
    <source>
        <tissue evidence="1">Whole organism</tissue>
    </source>
</reference>
<dbReference type="EMBL" id="UFQS01000686">
    <property type="protein sequence ID" value="SSX06208.1"/>
    <property type="molecule type" value="Genomic_DNA"/>
</dbReference>
<accession>A0A336KQ75</accession>
<dbReference type="EMBL" id="UFQT01000686">
    <property type="protein sequence ID" value="SSX26562.1"/>
    <property type="molecule type" value="Genomic_DNA"/>
</dbReference>
<proteinExistence type="predicted"/>
<evidence type="ECO:0000313" key="1">
    <source>
        <dbReference type="EMBL" id="SSX06208.1"/>
    </source>
</evidence>
<organism evidence="1">
    <name type="scientific">Culicoides sonorensis</name>
    <name type="common">Biting midge</name>
    <dbReference type="NCBI Taxonomy" id="179676"/>
    <lineage>
        <taxon>Eukaryota</taxon>
        <taxon>Metazoa</taxon>
        <taxon>Ecdysozoa</taxon>
        <taxon>Arthropoda</taxon>
        <taxon>Hexapoda</taxon>
        <taxon>Insecta</taxon>
        <taxon>Pterygota</taxon>
        <taxon>Neoptera</taxon>
        <taxon>Endopterygota</taxon>
        <taxon>Diptera</taxon>
        <taxon>Nematocera</taxon>
        <taxon>Chironomoidea</taxon>
        <taxon>Ceratopogonidae</taxon>
        <taxon>Ceratopogoninae</taxon>
        <taxon>Culicoides</taxon>
        <taxon>Monoculicoides</taxon>
    </lineage>
</organism>
<sequence length="90" mass="10451">MTFKKEMETKGAIEEPPHPMQILGYLKTFIPCCNNYRNPKKNLMARDLLNSMQYFIVIITNHLRRPCKTLINSVQVNSNQMNPIFASHAL</sequence>
<dbReference type="AlphaFoldDB" id="A0A336KQ75"/>
<dbReference type="VEuPathDB" id="VectorBase:CSON013569"/>
<reference evidence="2" key="2">
    <citation type="submission" date="2018-07" db="EMBL/GenBank/DDBJ databases">
        <authorList>
            <person name="Quirk P.G."/>
            <person name="Krulwich T.A."/>
        </authorList>
    </citation>
    <scope>NUCLEOTIDE SEQUENCE</scope>
</reference>
<evidence type="ECO:0000313" key="2">
    <source>
        <dbReference type="EMBL" id="SSX26562.1"/>
    </source>
</evidence>
<gene>
    <name evidence="1" type="primary">CSON013569</name>
</gene>
<protein>
    <submittedName>
        <fullName evidence="1">CSON013569 protein</fullName>
    </submittedName>
</protein>
<name>A0A336KQ75_CULSO</name>